<accession>A0ABN9SWN4</accession>
<feature type="region of interest" description="Disordered" evidence="7">
    <location>
        <begin position="38"/>
        <end position="80"/>
    </location>
</feature>
<feature type="transmembrane region" description="Helical" evidence="8">
    <location>
        <begin position="1001"/>
        <end position="1023"/>
    </location>
</feature>
<dbReference type="InterPro" id="IPR041677">
    <property type="entry name" value="DNA2/NAM7_AAA_11"/>
</dbReference>
<evidence type="ECO:0000256" key="4">
    <source>
        <dbReference type="ARBA" id="ARBA00022806"/>
    </source>
</evidence>
<feature type="domain" description="Helicase ATP-binding" evidence="10">
    <location>
        <begin position="216"/>
        <end position="482"/>
    </location>
</feature>
<keyword evidence="3" id="KW-0378">Hydrolase</keyword>
<evidence type="ECO:0000313" key="11">
    <source>
        <dbReference type="EMBL" id="CAK0836912.1"/>
    </source>
</evidence>
<feature type="region of interest" description="Disordered" evidence="7">
    <location>
        <begin position="1"/>
        <end position="25"/>
    </location>
</feature>
<keyword evidence="4" id="KW-0347">Helicase</keyword>
<dbReference type="SMART" id="SM00382">
    <property type="entry name" value="AAA"/>
    <property type="match status" value="1"/>
</dbReference>
<dbReference type="SMART" id="SM00487">
    <property type="entry name" value="DEXDc"/>
    <property type="match status" value="1"/>
</dbReference>
<dbReference type="InterPro" id="IPR041679">
    <property type="entry name" value="DNA2/NAM7-like_C"/>
</dbReference>
<comment type="catalytic activity">
    <reaction evidence="6">
        <text>ATP + H2O = ADP + phosphate + H(+)</text>
        <dbReference type="Rhea" id="RHEA:13065"/>
        <dbReference type="ChEBI" id="CHEBI:15377"/>
        <dbReference type="ChEBI" id="CHEBI:15378"/>
        <dbReference type="ChEBI" id="CHEBI:30616"/>
        <dbReference type="ChEBI" id="CHEBI:43474"/>
        <dbReference type="ChEBI" id="CHEBI:456216"/>
        <dbReference type="EC" id="3.6.4.12"/>
    </reaction>
    <physiologicalReaction direction="left-to-right" evidence="6">
        <dbReference type="Rhea" id="RHEA:13066"/>
    </physiologicalReaction>
</comment>
<dbReference type="InterPro" id="IPR027417">
    <property type="entry name" value="P-loop_NTPase"/>
</dbReference>
<proteinExistence type="inferred from homology"/>
<feature type="domain" description="AAA+ ATPase" evidence="9">
    <location>
        <begin position="234"/>
        <end position="471"/>
    </location>
</feature>
<keyword evidence="8" id="KW-0812">Transmembrane</keyword>
<feature type="compositionally biased region" description="Pro residues" evidence="7">
    <location>
        <begin position="54"/>
        <end position="64"/>
    </location>
</feature>
<feature type="transmembrane region" description="Helical" evidence="8">
    <location>
        <begin position="1035"/>
        <end position="1055"/>
    </location>
</feature>
<keyword evidence="2" id="KW-0547">Nucleotide-binding</keyword>
<dbReference type="InterPro" id="IPR014001">
    <property type="entry name" value="Helicase_ATP-bd"/>
</dbReference>
<keyword evidence="8" id="KW-1133">Transmembrane helix</keyword>
<dbReference type="PANTHER" id="PTHR43788:SF8">
    <property type="entry name" value="DNA-BINDING PROTEIN SMUBP-2"/>
    <property type="match status" value="1"/>
</dbReference>
<comment type="similarity">
    <text evidence="1">Belongs to the DNA2/NAM7 helicase family.</text>
</comment>
<feature type="compositionally biased region" description="Low complexity" evidence="7">
    <location>
        <begin position="1"/>
        <end position="12"/>
    </location>
</feature>
<keyword evidence="8" id="KW-0472">Membrane</keyword>
<evidence type="ECO:0000256" key="7">
    <source>
        <dbReference type="SAM" id="MobiDB-lite"/>
    </source>
</evidence>
<dbReference type="InterPro" id="IPR012430">
    <property type="entry name" value="TMEM43_fam"/>
</dbReference>
<evidence type="ECO:0000256" key="1">
    <source>
        <dbReference type="ARBA" id="ARBA00007913"/>
    </source>
</evidence>
<name>A0ABN9SWN4_9DINO</name>
<dbReference type="InterPro" id="IPR050534">
    <property type="entry name" value="Coronavir_polyprotein_1ab"/>
</dbReference>
<evidence type="ECO:0000256" key="8">
    <source>
        <dbReference type="SAM" id="Phobius"/>
    </source>
</evidence>
<dbReference type="Pfam" id="PF07787">
    <property type="entry name" value="TMEM43"/>
    <property type="match status" value="1"/>
</dbReference>
<keyword evidence="5" id="KW-0067">ATP-binding</keyword>
<feature type="region of interest" description="Disordered" evidence="7">
    <location>
        <begin position="101"/>
        <end position="146"/>
    </location>
</feature>
<dbReference type="Pfam" id="PF13087">
    <property type="entry name" value="AAA_12"/>
    <property type="match status" value="1"/>
</dbReference>
<evidence type="ECO:0000256" key="5">
    <source>
        <dbReference type="ARBA" id="ARBA00022840"/>
    </source>
</evidence>
<reference evidence="11" key="1">
    <citation type="submission" date="2023-10" db="EMBL/GenBank/DDBJ databases">
        <authorList>
            <person name="Chen Y."/>
            <person name="Shah S."/>
            <person name="Dougan E. K."/>
            <person name="Thang M."/>
            <person name="Chan C."/>
        </authorList>
    </citation>
    <scope>NUCLEOTIDE SEQUENCE [LARGE SCALE GENOMIC DNA]</scope>
</reference>
<keyword evidence="12" id="KW-1185">Reference proteome</keyword>
<dbReference type="SUPFAM" id="SSF52540">
    <property type="entry name" value="P-loop containing nucleoside triphosphate hydrolases"/>
    <property type="match status" value="1"/>
</dbReference>
<gene>
    <name evidence="11" type="ORF">PCOR1329_LOCUS33268</name>
</gene>
<feature type="transmembrane region" description="Helical" evidence="8">
    <location>
        <begin position="1061"/>
        <end position="1080"/>
    </location>
</feature>
<feature type="compositionally biased region" description="Pro residues" evidence="7">
    <location>
        <begin position="13"/>
        <end position="23"/>
    </location>
</feature>
<protein>
    <submittedName>
        <fullName evidence="11">Uncharacterized protein</fullName>
    </submittedName>
</protein>
<evidence type="ECO:0000259" key="10">
    <source>
        <dbReference type="SMART" id="SM00487"/>
    </source>
</evidence>
<dbReference type="Gene3D" id="3.40.50.300">
    <property type="entry name" value="P-loop containing nucleotide triphosphate hydrolases"/>
    <property type="match status" value="2"/>
</dbReference>
<dbReference type="EMBL" id="CAUYUJ010013914">
    <property type="protein sequence ID" value="CAK0836912.1"/>
    <property type="molecule type" value="Genomic_DNA"/>
</dbReference>
<sequence>MSRGQTTHTTTTPPSPLSSPPPLSLSLSLSLSWEAAHPFAPRNSFPPCHGAQPHSPPPPPPHLPRPFSSPRGAGEEAEAGRGTGVSWWWWRVLSGPVLGSPPPPLWAQAPAGGRGSPQRRPRRGQARRDLAGVRRRRPRGGLGRQAAERCDHILGGDAEEVPGRPQHAHLEQAGRPLRGAHVDVLRGRRPATLPRGPPLAGCERPDAVDCAFRTEQSHRLNEPQQAAVVKALRAKDMAIIHGPPGTGKTTTLVAYILEAAYRKQRLLVTAPSNVAVDNLLERVVDAGCRSVVRIGHPARVQSELQAYTLDNVVYSSDQGALCRDIKREIDDALKRINNRGAKAKDAAFVPKGELGVLRKELRQRERRAVTEVLKTKQVVFATCPGAATLHREARRSGAEDGGGADSGFDVVIIDEAAQALEVSCWIPMLLGRKTVLAGDHQQLAACVKSNEAQRRGLDRTLFARMIDKFGDDVAALLSIQYRMNATIMGWSSRSFYDQRLEAADSVASRTLELSEVPAESLVGETLAAMQAPMLFVDTGGLALYREALLAMRAAVVAVGALAALLAADARLAKQQQAASLNADDKSNRTGEGDQGVGEVVDFVVDVFDPLPGALPDRAQVVQLAAGVNTSARAARQGSTVEDTVEAAASGVAKIVFGLLFVAIAVPVHWFNEERSARLNTLLVHGRSQCVSLSGDEPKESDRGRLVHVQGKAKGVVPFSDRQFPDVGVKGALKLQSTVEVYEWTQRVKTWMEGPNRKSQPRFQQEWTTVHVDTRSFKGPSPENPRLPAGLALGTTTQACPRIQLGGFVLTEDMVKHMHRFEPAMPHLPDKLTAHLTSKLVFFADRQDGYYYARPSAGPGTARSGPRPYTEHQVGDVRVRFMYVPETDATVVGVQCQRDSCDSFVPYRPISRVLWEPGDSERQKLIEEGDRPFKDLKREASCCCTGGVASCCCCTCNAIAHCCKEEVITEEIFHISDQLDPKERAFENVVRRNPCRVWNFRLLGSCIMFWGVGMITGSLQGAVVGSLGVVGASVNLTLLTVVVTLAAHALIVAVAYTCYHPLAAFQWYCVAATVLAAPLVVSELT</sequence>
<organism evidence="11 12">
    <name type="scientific">Prorocentrum cordatum</name>
    <dbReference type="NCBI Taxonomy" id="2364126"/>
    <lineage>
        <taxon>Eukaryota</taxon>
        <taxon>Sar</taxon>
        <taxon>Alveolata</taxon>
        <taxon>Dinophyceae</taxon>
        <taxon>Prorocentrales</taxon>
        <taxon>Prorocentraceae</taxon>
        <taxon>Prorocentrum</taxon>
    </lineage>
</organism>
<evidence type="ECO:0000313" key="12">
    <source>
        <dbReference type="Proteomes" id="UP001189429"/>
    </source>
</evidence>
<dbReference type="InterPro" id="IPR003593">
    <property type="entry name" value="AAA+_ATPase"/>
</dbReference>
<evidence type="ECO:0000256" key="2">
    <source>
        <dbReference type="ARBA" id="ARBA00022741"/>
    </source>
</evidence>
<comment type="caution">
    <text evidence="11">The sequence shown here is derived from an EMBL/GenBank/DDBJ whole genome shotgun (WGS) entry which is preliminary data.</text>
</comment>
<evidence type="ECO:0000259" key="9">
    <source>
        <dbReference type="SMART" id="SM00382"/>
    </source>
</evidence>
<evidence type="ECO:0000256" key="3">
    <source>
        <dbReference type="ARBA" id="ARBA00022801"/>
    </source>
</evidence>
<dbReference type="PANTHER" id="PTHR43788">
    <property type="entry name" value="DNA2/NAM7 HELICASE FAMILY MEMBER"/>
    <property type="match status" value="1"/>
</dbReference>
<evidence type="ECO:0000256" key="6">
    <source>
        <dbReference type="ARBA" id="ARBA00048432"/>
    </source>
</evidence>
<dbReference type="Proteomes" id="UP001189429">
    <property type="component" value="Unassembled WGS sequence"/>
</dbReference>
<dbReference type="Pfam" id="PF13086">
    <property type="entry name" value="AAA_11"/>
    <property type="match status" value="1"/>
</dbReference>